<dbReference type="AlphaFoldDB" id="A0A0F9V144"/>
<feature type="compositionally biased region" description="Basic and acidic residues" evidence="1">
    <location>
        <begin position="17"/>
        <end position="53"/>
    </location>
</feature>
<evidence type="ECO:0000313" key="2">
    <source>
        <dbReference type="EMBL" id="KKN59578.1"/>
    </source>
</evidence>
<dbReference type="EMBL" id="LAZR01000721">
    <property type="protein sequence ID" value="KKN59578.1"/>
    <property type="molecule type" value="Genomic_DNA"/>
</dbReference>
<comment type="caution">
    <text evidence="2">The sequence shown here is derived from an EMBL/GenBank/DDBJ whole genome shotgun (WGS) entry which is preliminary data.</text>
</comment>
<accession>A0A0F9V144</accession>
<feature type="compositionally biased region" description="Basic and acidic residues" evidence="1">
    <location>
        <begin position="61"/>
        <end position="84"/>
    </location>
</feature>
<evidence type="ECO:0000256" key="1">
    <source>
        <dbReference type="SAM" id="MobiDB-lite"/>
    </source>
</evidence>
<name>A0A0F9V144_9ZZZZ</name>
<feature type="region of interest" description="Disordered" evidence="1">
    <location>
        <begin position="127"/>
        <end position="170"/>
    </location>
</feature>
<organism evidence="2">
    <name type="scientific">marine sediment metagenome</name>
    <dbReference type="NCBI Taxonomy" id="412755"/>
    <lineage>
        <taxon>unclassified sequences</taxon>
        <taxon>metagenomes</taxon>
        <taxon>ecological metagenomes</taxon>
    </lineage>
</organism>
<protein>
    <submittedName>
        <fullName evidence="2">Uncharacterized protein</fullName>
    </submittedName>
</protein>
<feature type="region of interest" description="Disordered" evidence="1">
    <location>
        <begin position="1"/>
        <end position="89"/>
    </location>
</feature>
<feature type="compositionally biased region" description="Basic and acidic residues" evidence="1">
    <location>
        <begin position="131"/>
        <end position="145"/>
    </location>
</feature>
<feature type="non-terminal residue" evidence="2">
    <location>
        <position position="1"/>
    </location>
</feature>
<gene>
    <name evidence="2" type="ORF">LCGC14_0540410</name>
</gene>
<reference evidence="2" key="1">
    <citation type="journal article" date="2015" name="Nature">
        <title>Complex archaea that bridge the gap between prokaryotes and eukaryotes.</title>
        <authorList>
            <person name="Spang A."/>
            <person name="Saw J.H."/>
            <person name="Jorgensen S.L."/>
            <person name="Zaremba-Niedzwiedzka K."/>
            <person name="Martijn J."/>
            <person name="Lind A.E."/>
            <person name="van Eijk R."/>
            <person name="Schleper C."/>
            <person name="Guy L."/>
            <person name="Ettema T.J."/>
        </authorList>
    </citation>
    <scope>NUCLEOTIDE SEQUENCE</scope>
</reference>
<sequence length="185" mass="20940">QKEESSTSEQNTVPQHRFAEKVEEVKELEEKVSTLEKDAPGKLTPEQEKEQQAKEYLTGLMKEELDKRDTAKKEADTVEERKFNQDVQDALDENQDAKKADFLKFVEEQGDNFTSVKSAMSFYKQLGSTAKDAKAEGQEEERSKPDLPSSEGETEEITEAPEEDKNKSFRQVIAEAMRGAVGKSE</sequence>
<feature type="compositionally biased region" description="Acidic residues" evidence="1">
    <location>
        <begin position="152"/>
        <end position="162"/>
    </location>
</feature>
<proteinExistence type="predicted"/>